<proteinExistence type="predicted"/>
<evidence type="ECO:0000313" key="2">
    <source>
        <dbReference type="Proteomes" id="UP000658320"/>
    </source>
</evidence>
<reference evidence="1" key="2">
    <citation type="submission" date="2020-09" db="EMBL/GenBank/DDBJ databases">
        <authorList>
            <person name="Sun Q."/>
            <person name="Ohkuma M."/>
        </authorList>
    </citation>
    <scope>NUCLEOTIDE SEQUENCE</scope>
    <source>
        <strain evidence="1">JCM 4346</strain>
    </source>
</reference>
<comment type="caution">
    <text evidence="1">The sequence shown here is derived from an EMBL/GenBank/DDBJ whole genome shotgun (WGS) entry which is preliminary data.</text>
</comment>
<gene>
    <name evidence="1" type="ORF">GCM10010251_28370</name>
</gene>
<reference evidence="1" key="1">
    <citation type="journal article" date="2014" name="Int. J. Syst. Evol. Microbiol.">
        <title>Complete genome sequence of Corynebacterium casei LMG S-19264T (=DSM 44701T), isolated from a smear-ripened cheese.</title>
        <authorList>
            <consortium name="US DOE Joint Genome Institute (JGI-PGF)"/>
            <person name="Walter F."/>
            <person name="Albersmeier A."/>
            <person name="Kalinowski J."/>
            <person name="Ruckert C."/>
        </authorList>
    </citation>
    <scope>NUCLEOTIDE SEQUENCE</scope>
    <source>
        <strain evidence="1">JCM 4346</strain>
    </source>
</reference>
<dbReference type="Proteomes" id="UP000658320">
    <property type="component" value="Unassembled WGS sequence"/>
</dbReference>
<name>A0A918F5S7_9ACTN</name>
<protein>
    <submittedName>
        <fullName evidence="1">Uncharacterized protein</fullName>
    </submittedName>
</protein>
<accession>A0A918F5S7</accession>
<sequence>MYEMKVGLASGGGELVWHVVSRHRHDSSLCGTSLATAASAGHDTDRHCASCMLRLQELLDAARH</sequence>
<keyword evidence="2" id="KW-1185">Reference proteome</keyword>
<dbReference type="RefSeq" id="WP_189936053.1">
    <property type="nucleotide sequence ID" value="NZ_BMSX01000005.1"/>
</dbReference>
<evidence type="ECO:0000313" key="1">
    <source>
        <dbReference type="EMBL" id="GGR10723.1"/>
    </source>
</evidence>
<organism evidence="1 2">
    <name type="scientific">Streptomyces aurantiogriseus</name>
    <dbReference type="NCBI Taxonomy" id="66870"/>
    <lineage>
        <taxon>Bacteria</taxon>
        <taxon>Bacillati</taxon>
        <taxon>Actinomycetota</taxon>
        <taxon>Actinomycetes</taxon>
        <taxon>Kitasatosporales</taxon>
        <taxon>Streptomycetaceae</taxon>
        <taxon>Streptomyces</taxon>
    </lineage>
</organism>
<dbReference type="EMBL" id="BMSX01000005">
    <property type="protein sequence ID" value="GGR10723.1"/>
    <property type="molecule type" value="Genomic_DNA"/>
</dbReference>
<dbReference type="AlphaFoldDB" id="A0A918F5S7"/>